<gene>
    <name evidence="3" type="ORF">PGA78_12000</name>
</gene>
<feature type="compositionally biased region" description="Basic and acidic residues" evidence="1">
    <location>
        <begin position="62"/>
        <end position="73"/>
    </location>
</feature>
<reference evidence="3 4" key="1">
    <citation type="submission" date="2023-01" db="EMBL/GenBank/DDBJ databases">
        <title>Complete genome sequence of Lacticaseibacillus paracasei SRCM217440 isolated from Makgeolli.</title>
        <authorList>
            <person name="Yang H.-G."/>
            <person name="Jeong S.-J."/>
            <person name="Ha G.-S."/>
            <person name="Yang H.-J."/>
            <person name="Jeong D.-Y."/>
        </authorList>
    </citation>
    <scope>NUCLEOTIDE SEQUENCE [LARGE SCALE GENOMIC DNA]</scope>
    <source>
        <strain evidence="3 4">SRCM217440</strain>
    </source>
</reference>
<dbReference type="RefSeq" id="WP_272029068.1">
    <property type="nucleotide sequence ID" value="NZ_JAJPDV010000031.1"/>
</dbReference>
<evidence type="ECO:0000313" key="3">
    <source>
        <dbReference type="EMBL" id="MDB1565465.1"/>
    </source>
</evidence>
<protein>
    <submittedName>
        <fullName evidence="3">Uncharacterized protein</fullName>
    </submittedName>
</protein>
<comment type="caution">
    <text evidence="3">The sequence shown here is derived from an EMBL/GenBank/DDBJ whole genome shotgun (WGS) entry which is preliminary data.</text>
</comment>
<proteinExistence type="predicted"/>
<sequence length="179" mass="19819">MEMLEKSSITIESSRVNSRHKTFGKTVVLAIEAVAITGSISFGSVNTLKPDEKLISMQSTRNDNEDSKPDSRSMEIPSKEIGAINMSSEKTAAEQKADDLEKYVDKLSNSIDSSRKELLQAIKDGDSSIEDKINALPTKEWVEKEMLKKQVDKINRSTNIRLTIAGIVITIVLAILNHL</sequence>
<dbReference type="EMBL" id="JAQLSF010000001">
    <property type="protein sequence ID" value="MDB1565465.1"/>
    <property type="molecule type" value="Genomic_DNA"/>
</dbReference>
<feature type="region of interest" description="Disordered" evidence="1">
    <location>
        <begin position="57"/>
        <end position="92"/>
    </location>
</feature>
<evidence type="ECO:0000313" key="4">
    <source>
        <dbReference type="Proteomes" id="UP001212327"/>
    </source>
</evidence>
<evidence type="ECO:0000256" key="2">
    <source>
        <dbReference type="SAM" id="Phobius"/>
    </source>
</evidence>
<dbReference type="Proteomes" id="UP001212327">
    <property type="component" value="Unassembled WGS sequence"/>
</dbReference>
<name>A0AAW6A9X7_LACPA</name>
<keyword evidence="2" id="KW-1133">Transmembrane helix</keyword>
<keyword evidence="2" id="KW-0812">Transmembrane</keyword>
<evidence type="ECO:0000256" key="1">
    <source>
        <dbReference type="SAM" id="MobiDB-lite"/>
    </source>
</evidence>
<organism evidence="3 4">
    <name type="scientific">Lacticaseibacillus paracasei</name>
    <name type="common">Lactobacillus paracasei</name>
    <dbReference type="NCBI Taxonomy" id="1597"/>
    <lineage>
        <taxon>Bacteria</taxon>
        <taxon>Bacillati</taxon>
        <taxon>Bacillota</taxon>
        <taxon>Bacilli</taxon>
        <taxon>Lactobacillales</taxon>
        <taxon>Lactobacillaceae</taxon>
        <taxon>Lacticaseibacillus</taxon>
    </lineage>
</organism>
<accession>A0AAW6A9X7</accession>
<feature type="transmembrane region" description="Helical" evidence="2">
    <location>
        <begin position="158"/>
        <end position="176"/>
    </location>
</feature>
<dbReference type="AlphaFoldDB" id="A0AAW6A9X7"/>
<keyword evidence="2" id="KW-0472">Membrane</keyword>